<dbReference type="EMBL" id="SEKV01000056">
    <property type="protein sequence ID" value="TFY67354.1"/>
    <property type="molecule type" value="Genomic_DNA"/>
</dbReference>
<sequence>MRTTVAVAVILAAASAAPSFAAPITSAEFVTRDTNGELEARGKGGKLFGGVVKGRPHFLREDSPELYARSFEDEGLYARDTNGELEARSKKGLKTAGKVLGGVAKGLLHFLREDDPELYARSFEDESLYTRDISGELEARSKKGLRTAGKVVGGIAKGLLHFLREDPVLVRAFEEEPELFMRGFESDELMAREFDDEMLMAREFDDDMLFARDMEIDELD</sequence>
<reference evidence="2 5" key="2">
    <citation type="journal article" date="2021" name="Environ. Microbiol.">
        <title>Gene family expansions and transcriptome signatures uncover fungal adaptations to wood decay.</title>
        <authorList>
            <person name="Hage H."/>
            <person name="Miyauchi S."/>
            <person name="Viragh M."/>
            <person name="Drula E."/>
            <person name="Min B."/>
            <person name="Chaduli D."/>
            <person name="Navarro D."/>
            <person name="Favel A."/>
            <person name="Norest M."/>
            <person name="Lesage-Meessen L."/>
            <person name="Balint B."/>
            <person name="Merenyi Z."/>
            <person name="de Eugenio L."/>
            <person name="Morin E."/>
            <person name="Martinez A.T."/>
            <person name="Baldrian P."/>
            <person name="Stursova M."/>
            <person name="Martinez M.J."/>
            <person name="Novotny C."/>
            <person name="Magnuson J.K."/>
            <person name="Spatafora J.W."/>
            <person name="Maurice S."/>
            <person name="Pangilinan J."/>
            <person name="Andreopoulos W."/>
            <person name="LaButti K."/>
            <person name="Hundley H."/>
            <person name="Na H."/>
            <person name="Kuo A."/>
            <person name="Barry K."/>
            <person name="Lipzen A."/>
            <person name="Henrissat B."/>
            <person name="Riley R."/>
            <person name="Ahrendt S."/>
            <person name="Nagy L.G."/>
            <person name="Grigoriev I.V."/>
            <person name="Martin F."/>
            <person name="Rosso M.N."/>
        </authorList>
    </citation>
    <scope>NUCLEOTIDE SEQUENCE [LARGE SCALE GENOMIC DNA]</scope>
    <source>
        <strain evidence="2 5">CIRM-BRFM 1785</strain>
    </source>
</reference>
<accession>A0A4Y9YY99</accession>
<dbReference type="RefSeq" id="XP_047774154.1">
    <property type="nucleotide sequence ID" value="XM_047926748.1"/>
</dbReference>
<evidence type="ECO:0000313" key="3">
    <source>
        <dbReference type="EMBL" id="TFY67354.1"/>
    </source>
</evidence>
<keyword evidence="5" id="KW-1185">Reference proteome</keyword>
<evidence type="ECO:0000313" key="5">
    <source>
        <dbReference type="Proteomes" id="UP000814176"/>
    </source>
</evidence>
<evidence type="ECO:0000313" key="4">
    <source>
        <dbReference type="Proteomes" id="UP000298390"/>
    </source>
</evidence>
<proteinExistence type="predicted"/>
<evidence type="ECO:0000256" key="1">
    <source>
        <dbReference type="SAM" id="SignalP"/>
    </source>
</evidence>
<dbReference type="Proteomes" id="UP000814176">
    <property type="component" value="Unassembled WGS sequence"/>
</dbReference>
<dbReference type="GeneID" id="72007480"/>
<gene>
    <name evidence="2" type="ORF">C8Q71DRAFT_850976</name>
    <name evidence="3" type="ORF">EVJ58_g1686</name>
</gene>
<dbReference type="OrthoDB" id="2803324at2759"/>
<dbReference type="EMBL" id="JADCUA010000028">
    <property type="protein sequence ID" value="KAH9830907.1"/>
    <property type="molecule type" value="Genomic_DNA"/>
</dbReference>
<comment type="caution">
    <text evidence="3">The sequence shown here is derived from an EMBL/GenBank/DDBJ whole genome shotgun (WGS) entry which is preliminary data.</text>
</comment>
<dbReference type="AlphaFoldDB" id="A0A4Y9YY99"/>
<reference evidence="3 4" key="1">
    <citation type="submission" date="2019-01" db="EMBL/GenBank/DDBJ databases">
        <title>Genome sequencing of the rare red list fungi Fomitopsis rosea.</title>
        <authorList>
            <person name="Buettner E."/>
            <person name="Kellner H."/>
        </authorList>
    </citation>
    <scope>NUCLEOTIDE SEQUENCE [LARGE SCALE GENOMIC DNA]</scope>
    <source>
        <strain evidence="3 4">DSM 105464</strain>
    </source>
</reference>
<name>A0A4Y9YY99_9APHY</name>
<evidence type="ECO:0000313" key="2">
    <source>
        <dbReference type="EMBL" id="KAH9830907.1"/>
    </source>
</evidence>
<feature type="chain" id="PRO_5021291633" evidence="1">
    <location>
        <begin position="22"/>
        <end position="220"/>
    </location>
</feature>
<dbReference type="Proteomes" id="UP000298390">
    <property type="component" value="Unassembled WGS sequence"/>
</dbReference>
<organism evidence="3 4">
    <name type="scientific">Rhodofomes roseus</name>
    <dbReference type="NCBI Taxonomy" id="34475"/>
    <lineage>
        <taxon>Eukaryota</taxon>
        <taxon>Fungi</taxon>
        <taxon>Dikarya</taxon>
        <taxon>Basidiomycota</taxon>
        <taxon>Agaricomycotina</taxon>
        <taxon>Agaricomycetes</taxon>
        <taxon>Polyporales</taxon>
        <taxon>Rhodofomes</taxon>
    </lineage>
</organism>
<protein>
    <submittedName>
        <fullName evidence="3">Uncharacterized protein</fullName>
    </submittedName>
</protein>
<feature type="signal peptide" evidence="1">
    <location>
        <begin position="1"/>
        <end position="21"/>
    </location>
</feature>
<keyword evidence="1" id="KW-0732">Signal</keyword>